<dbReference type="InterPro" id="IPR040079">
    <property type="entry name" value="Glutathione_S-Trfase"/>
</dbReference>
<feature type="domain" description="GST N-terminal" evidence="1">
    <location>
        <begin position="1"/>
        <end position="79"/>
    </location>
</feature>
<dbReference type="EMBL" id="BSYI01000040">
    <property type="protein sequence ID" value="GMG84687.1"/>
    <property type="molecule type" value="Genomic_DNA"/>
</dbReference>
<dbReference type="CDD" id="cd00570">
    <property type="entry name" value="GST_N_family"/>
    <property type="match status" value="1"/>
</dbReference>
<name>A0ABQ6LNW7_9RHOB</name>
<dbReference type="InterPro" id="IPR036282">
    <property type="entry name" value="Glutathione-S-Trfase_C_sf"/>
</dbReference>
<evidence type="ECO:0000259" key="1">
    <source>
        <dbReference type="PROSITE" id="PS50404"/>
    </source>
</evidence>
<dbReference type="InterPro" id="IPR004045">
    <property type="entry name" value="Glutathione_S-Trfase_N"/>
</dbReference>
<proteinExistence type="predicted"/>
<dbReference type="Pfam" id="PF13417">
    <property type="entry name" value="GST_N_3"/>
    <property type="match status" value="1"/>
</dbReference>
<sequence>MILYGRNLSPYARRIAIWCALQGREVERRMIAPMGETWDEVRAHNPVGRVPILILDDGTEMIETFAVCDWLDETAPEGRRLVPATGDARRACLQRLALANSLSEKAVAMVYEKNRRPEEFQWPAWQERLTTQIRGGLAGLEALAPEAGFMGGEAPDGSDIAAVIALQFVEATNPWLIEPACPRLAGLAERALALPAFAETRPEV</sequence>
<dbReference type="Gene3D" id="1.20.1050.10">
    <property type="match status" value="1"/>
</dbReference>
<dbReference type="Gene3D" id="3.40.30.10">
    <property type="entry name" value="Glutaredoxin"/>
    <property type="match status" value="1"/>
</dbReference>
<evidence type="ECO:0000313" key="3">
    <source>
        <dbReference type="Proteomes" id="UP001239909"/>
    </source>
</evidence>
<dbReference type="SUPFAM" id="SSF52833">
    <property type="entry name" value="Thioredoxin-like"/>
    <property type="match status" value="1"/>
</dbReference>
<dbReference type="SFLD" id="SFLDS00019">
    <property type="entry name" value="Glutathione_Transferase_(cytos"/>
    <property type="match status" value="1"/>
</dbReference>
<reference evidence="2 3" key="1">
    <citation type="submission" date="2023-04" db="EMBL/GenBank/DDBJ databases">
        <title>Marinoamorphus aggregata gen. nov., sp. Nov., isolate from tissue of brittle star Ophioplocus japonicus.</title>
        <authorList>
            <person name="Kawano K."/>
            <person name="Sawayama S."/>
            <person name="Nakagawa S."/>
        </authorList>
    </citation>
    <scope>NUCLEOTIDE SEQUENCE [LARGE SCALE GENOMIC DNA]</scope>
    <source>
        <strain evidence="2 3">NKW23</strain>
    </source>
</reference>
<protein>
    <submittedName>
        <fullName evidence="2">Glutathione S-transferase</fullName>
    </submittedName>
</protein>
<dbReference type="Pfam" id="PF13410">
    <property type="entry name" value="GST_C_2"/>
    <property type="match status" value="1"/>
</dbReference>
<organism evidence="2 3">
    <name type="scientific">Paralimibaculum aggregatum</name>
    <dbReference type="NCBI Taxonomy" id="3036245"/>
    <lineage>
        <taxon>Bacteria</taxon>
        <taxon>Pseudomonadati</taxon>
        <taxon>Pseudomonadota</taxon>
        <taxon>Alphaproteobacteria</taxon>
        <taxon>Rhodobacterales</taxon>
        <taxon>Paracoccaceae</taxon>
        <taxon>Paralimibaculum</taxon>
    </lineage>
</organism>
<dbReference type="PANTHER" id="PTHR43968:SF6">
    <property type="entry name" value="GLUTATHIONE S-TRANSFERASE OMEGA"/>
    <property type="match status" value="1"/>
</dbReference>
<dbReference type="InterPro" id="IPR036249">
    <property type="entry name" value="Thioredoxin-like_sf"/>
</dbReference>
<dbReference type="SUPFAM" id="SSF47616">
    <property type="entry name" value="GST C-terminal domain-like"/>
    <property type="match status" value="1"/>
</dbReference>
<dbReference type="PROSITE" id="PS50404">
    <property type="entry name" value="GST_NTER"/>
    <property type="match status" value="1"/>
</dbReference>
<accession>A0ABQ6LNW7</accession>
<dbReference type="PANTHER" id="PTHR43968">
    <property type="match status" value="1"/>
</dbReference>
<comment type="caution">
    <text evidence="2">The sequence shown here is derived from an EMBL/GenBank/DDBJ whole genome shotgun (WGS) entry which is preliminary data.</text>
</comment>
<gene>
    <name evidence="2" type="ORF">LNKW23_39030</name>
</gene>
<evidence type="ECO:0000313" key="2">
    <source>
        <dbReference type="EMBL" id="GMG84687.1"/>
    </source>
</evidence>
<dbReference type="Proteomes" id="UP001239909">
    <property type="component" value="Unassembled WGS sequence"/>
</dbReference>
<keyword evidence="3" id="KW-1185">Reference proteome</keyword>
<dbReference type="InterPro" id="IPR050983">
    <property type="entry name" value="GST_Omega/HSP26"/>
</dbReference>
<dbReference type="RefSeq" id="WP_285673781.1">
    <property type="nucleotide sequence ID" value="NZ_BSYI01000040.1"/>
</dbReference>